<protein>
    <recommendedName>
        <fullName evidence="5">Large ribosomal subunit protein bL25</fullName>
    </recommendedName>
    <alternativeName>
        <fullName evidence="5">General stress protein CTC</fullName>
    </alternativeName>
</protein>
<reference evidence="10" key="1">
    <citation type="submission" date="2017-09" db="EMBL/GenBank/DDBJ databases">
        <title>Depth-based differentiation of microbial function through sediment-hosted aquifers and enrichment of novel symbionts in the deep terrestrial subsurface.</title>
        <authorList>
            <person name="Probst A.J."/>
            <person name="Ladd B."/>
            <person name="Jarett J.K."/>
            <person name="Geller-Mcgrath D.E."/>
            <person name="Sieber C.M.K."/>
            <person name="Emerson J.B."/>
            <person name="Anantharaman K."/>
            <person name="Thomas B.C."/>
            <person name="Malmstrom R."/>
            <person name="Stieglmeier M."/>
            <person name="Klingl A."/>
            <person name="Woyke T."/>
            <person name="Ryan C.M."/>
            <person name="Banfield J.F."/>
        </authorList>
    </citation>
    <scope>NUCLEOTIDE SEQUENCE [LARGE SCALE GENOMIC DNA]</scope>
</reference>
<feature type="compositionally biased region" description="Basic and acidic residues" evidence="6">
    <location>
        <begin position="206"/>
        <end position="232"/>
    </location>
</feature>
<feature type="compositionally biased region" description="Basic and acidic residues" evidence="6">
    <location>
        <begin position="184"/>
        <end position="195"/>
    </location>
</feature>
<dbReference type="PANTHER" id="PTHR33284">
    <property type="entry name" value="RIBOSOMAL PROTEIN L25/GLN-TRNA SYNTHETASE, ANTI-CODON-BINDING DOMAIN-CONTAINING PROTEIN"/>
    <property type="match status" value="1"/>
</dbReference>
<dbReference type="NCBIfam" id="TIGR00731">
    <property type="entry name" value="bL25_bact_ctc"/>
    <property type="match status" value="1"/>
</dbReference>
<keyword evidence="3 5" id="KW-0689">Ribosomal protein</keyword>
<dbReference type="Pfam" id="PF14693">
    <property type="entry name" value="Ribosomal_TL5_C"/>
    <property type="match status" value="1"/>
</dbReference>
<evidence type="ECO:0000313" key="10">
    <source>
        <dbReference type="Proteomes" id="UP000230093"/>
    </source>
</evidence>
<keyword evidence="4 5" id="KW-0687">Ribonucleoprotein</keyword>
<sequence length="244" mass="27044">MTDLNLKVNIRKVLGRKVKKLRAESQLPANIYGKGLKSQAVAVSLKDLLAIYKKAGETNIVELSLDKETKTRPVLIHRLQKDPVTDEPLHADFRQVDLKAKVQINIPVELIGEAPAVTKGGVLVLLMDEIEVEALPADLPDKFKIDISKIEEIGQGIALKDLKIDQIKVKILLEDKDQLVVQVEEPKKEEEKPVEAETPGEEDEEKKEGEAKEGEGAKEGEAKPEETKKEAEEGAPQASKEKKK</sequence>
<organism evidence="9 10">
    <name type="scientific">Candidatus Beckwithbacteria bacterium CG10_big_fil_rev_8_21_14_0_10_34_10</name>
    <dbReference type="NCBI Taxonomy" id="1974495"/>
    <lineage>
        <taxon>Bacteria</taxon>
        <taxon>Candidatus Beckwithiibacteriota</taxon>
    </lineage>
</organism>
<dbReference type="InterPro" id="IPR020057">
    <property type="entry name" value="Ribosomal_bL25_b-dom"/>
</dbReference>
<dbReference type="InterPro" id="IPR020056">
    <property type="entry name" value="Rbsml_bL25/Gln-tRNA_synth_N"/>
</dbReference>
<dbReference type="GO" id="GO:0022625">
    <property type="term" value="C:cytosolic large ribosomal subunit"/>
    <property type="evidence" value="ECO:0007669"/>
    <property type="project" value="TreeGrafter"/>
</dbReference>
<dbReference type="InterPro" id="IPR020930">
    <property type="entry name" value="Ribosomal_uL5_bac-type"/>
</dbReference>
<dbReference type="InterPro" id="IPR037121">
    <property type="entry name" value="Ribosomal_bL25_C"/>
</dbReference>
<comment type="similarity">
    <text evidence="5">Belongs to the bacterial ribosomal protein bL25 family. CTC subfamily.</text>
</comment>
<dbReference type="InterPro" id="IPR001021">
    <property type="entry name" value="Ribosomal_bL25_long"/>
</dbReference>
<evidence type="ECO:0000256" key="2">
    <source>
        <dbReference type="ARBA" id="ARBA00022884"/>
    </source>
</evidence>
<name>A0A2H0WAD6_9BACT</name>
<dbReference type="PANTHER" id="PTHR33284:SF1">
    <property type="entry name" value="RIBOSOMAL PROTEIN L25_GLN-TRNA SYNTHETASE, ANTI-CODON-BINDING DOMAIN-CONTAINING PROTEIN"/>
    <property type="match status" value="1"/>
</dbReference>
<gene>
    <name evidence="5" type="primary">rplY</name>
    <name evidence="5" type="synonym">ctc</name>
    <name evidence="9" type="ORF">COT75_04295</name>
</gene>
<dbReference type="GO" id="GO:0008097">
    <property type="term" value="F:5S rRNA binding"/>
    <property type="evidence" value="ECO:0007669"/>
    <property type="project" value="InterPro"/>
</dbReference>
<evidence type="ECO:0000259" key="8">
    <source>
        <dbReference type="Pfam" id="PF14693"/>
    </source>
</evidence>
<dbReference type="InterPro" id="IPR029751">
    <property type="entry name" value="Ribosomal_L25_dom"/>
</dbReference>
<evidence type="ECO:0000256" key="5">
    <source>
        <dbReference type="HAMAP-Rule" id="MF_01334"/>
    </source>
</evidence>
<dbReference type="Gene3D" id="2.170.120.20">
    <property type="entry name" value="Ribosomal protein L25, beta domain"/>
    <property type="match status" value="1"/>
</dbReference>
<dbReference type="Proteomes" id="UP000230093">
    <property type="component" value="Unassembled WGS sequence"/>
</dbReference>
<comment type="function">
    <text evidence="5">This is one of the proteins that binds to the 5S RNA in the ribosome where it forms part of the central protuberance.</text>
</comment>
<accession>A0A2H0WAD6</accession>
<keyword evidence="2 5" id="KW-0694">RNA-binding</keyword>
<dbReference type="InterPro" id="IPR011035">
    <property type="entry name" value="Ribosomal_bL25/Gln-tRNA_synth"/>
</dbReference>
<dbReference type="AlphaFoldDB" id="A0A2H0WAD6"/>
<feature type="domain" description="Large ribosomal subunit protein bL25 L25" evidence="7">
    <location>
        <begin position="6"/>
        <end position="93"/>
    </location>
</feature>
<keyword evidence="1 5" id="KW-0699">rRNA-binding</keyword>
<dbReference type="HAMAP" id="MF_01334">
    <property type="entry name" value="Ribosomal_bL25_CTC"/>
    <property type="match status" value="1"/>
</dbReference>
<feature type="region of interest" description="Disordered" evidence="6">
    <location>
        <begin position="184"/>
        <end position="244"/>
    </location>
</feature>
<evidence type="ECO:0000313" key="9">
    <source>
        <dbReference type="EMBL" id="PIS08878.1"/>
    </source>
</evidence>
<comment type="subunit">
    <text evidence="5">Part of the 50S ribosomal subunit; part of the 5S rRNA/L5/L18/L25 subcomplex. Contacts the 5S rRNA. Binds to the 5S rRNA independently of L5 and L18.</text>
</comment>
<evidence type="ECO:0000256" key="6">
    <source>
        <dbReference type="SAM" id="MobiDB-lite"/>
    </source>
</evidence>
<evidence type="ECO:0000256" key="3">
    <source>
        <dbReference type="ARBA" id="ARBA00022980"/>
    </source>
</evidence>
<dbReference type="SUPFAM" id="SSF50715">
    <property type="entry name" value="Ribosomal protein L25-like"/>
    <property type="match status" value="1"/>
</dbReference>
<feature type="domain" description="Large ribosomal subunit protein bL25 beta" evidence="8">
    <location>
        <begin position="101"/>
        <end position="187"/>
    </location>
</feature>
<comment type="caution">
    <text evidence="9">The sequence shown here is derived from an EMBL/GenBank/DDBJ whole genome shotgun (WGS) entry which is preliminary data.</text>
</comment>
<evidence type="ECO:0000256" key="4">
    <source>
        <dbReference type="ARBA" id="ARBA00023274"/>
    </source>
</evidence>
<dbReference type="EMBL" id="PEZT01000025">
    <property type="protein sequence ID" value="PIS08878.1"/>
    <property type="molecule type" value="Genomic_DNA"/>
</dbReference>
<dbReference type="Gene3D" id="2.40.240.10">
    <property type="entry name" value="Ribosomal Protein L25, Chain P"/>
    <property type="match status" value="1"/>
</dbReference>
<dbReference type="GO" id="GO:0003735">
    <property type="term" value="F:structural constituent of ribosome"/>
    <property type="evidence" value="ECO:0007669"/>
    <property type="project" value="InterPro"/>
</dbReference>
<dbReference type="GO" id="GO:0006412">
    <property type="term" value="P:translation"/>
    <property type="evidence" value="ECO:0007669"/>
    <property type="project" value="UniProtKB-UniRule"/>
</dbReference>
<dbReference type="Pfam" id="PF01386">
    <property type="entry name" value="Ribosomal_L25p"/>
    <property type="match status" value="1"/>
</dbReference>
<proteinExistence type="inferred from homology"/>
<dbReference type="CDD" id="cd00495">
    <property type="entry name" value="Ribosomal_L25_TL5_CTC"/>
    <property type="match status" value="1"/>
</dbReference>
<evidence type="ECO:0000259" key="7">
    <source>
        <dbReference type="Pfam" id="PF01386"/>
    </source>
</evidence>
<evidence type="ECO:0000256" key="1">
    <source>
        <dbReference type="ARBA" id="ARBA00022730"/>
    </source>
</evidence>